<evidence type="ECO:0000313" key="2">
    <source>
        <dbReference type="EMBL" id="KAK9763104.1"/>
    </source>
</evidence>
<sequence>MRTRYRQREHKEHGISRPDSISSTSSINRKYNPASLTASRDEGGSNINAPVIYDEIFTSPSTSSTLSSSNTLSTTSDEMEDWNLRPPPMPFLTPNQLWFGRSTQTIVTLTDVNGKFIYGK</sequence>
<gene>
    <name evidence="2" type="ORF">K7432_010526</name>
</gene>
<evidence type="ECO:0000256" key="1">
    <source>
        <dbReference type="SAM" id="MobiDB-lite"/>
    </source>
</evidence>
<dbReference type="EMBL" id="JASJQH010000731">
    <property type="protein sequence ID" value="KAK9763104.1"/>
    <property type="molecule type" value="Genomic_DNA"/>
</dbReference>
<dbReference type="Proteomes" id="UP001479436">
    <property type="component" value="Unassembled WGS sequence"/>
</dbReference>
<comment type="caution">
    <text evidence="2">The sequence shown here is derived from an EMBL/GenBank/DDBJ whole genome shotgun (WGS) entry which is preliminary data.</text>
</comment>
<proteinExistence type="predicted"/>
<feature type="compositionally biased region" description="Low complexity" evidence="1">
    <location>
        <begin position="17"/>
        <end position="27"/>
    </location>
</feature>
<reference evidence="2 3" key="1">
    <citation type="submission" date="2023-04" db="EMBL/GenBank/DDBJ databases">
        <title>Genome of Basidiobolus ranarum AG-B5.</title>
        <authorList>
            <person name="Stajich J.E."/>
            <person name="Carter-House D."/>
            <person name="Gryganskyi A."/>
        </authorList>
    </citation>
    <scope>NUCLEOTIDE SEQUENCE [LARGE SCALE GENOMIC DNA]</scope>
    <source>
        <strain evidence="2 3">AG-B5</strain>
    </source>
</reference>
<accession>A0ABR2WNQ8</accession>
<feature type="compositionally biased region" description="Low complexity" evidence="1">
    <location>
        <begin position="59"/>
        <end position="76"/>
    </location>
</feature>
<feature type="region of interest" description="Disordered" evidence="1">
    <location>
        <begin position="59"/>
        <end position="87"/>
    </location>
</feature>
<keyword evidence="3" id="KW-1185">Reference proteome</keyword>
<protein>
    <submittedName>
        <fullName evidence="2">Uncharacterized protein</fullName>
    </submittedName>
</protein>
<evidence type="ECO:0000313" key="3">
    <source>
        <dbReference type="Proteomes" id="UP001479436"/>
    </source>
</evidence>
<name>A0ABR2WNQ8_9FUNG</name>
<organism evidence="2 3">
    <name type="scientific">Basidiobolus ranarum</name>
    <dbReference type="NCBI Taxonomy" id="34480"/>
    <lineage>
        <taxon>Eukaryota</taxon>
        <taxon>Fungi</taxon>
        <taxon>Fungi incertae sedis</taxon>
        <taxon>Zoopagomycota</taxon>
        <taxon>Entomophthoromycotina</taxon>
        <taxon>Basidiobolomycetes</taxon>
        <taxon>Basidiobolales</taxon>
        <taxon>Basidiobolaceae</taxon>
        <taxon>Basidiobolus</taxon>
    </lineage>
</organism>
<feature type="region of interest" description="Disordered" evidence="1">
    <location>
        <begin position="1"/>
        <end position="46"/>
    </location>
</feature>